<sequence length="137" mass="15378">MSRYSGLKWLPLVALAVFAAHLASAQTSTEVDVEGYLCQEPVDAEEFQHLASTNPKMSRAAALSRFNATTEVPRCEWYERTLMIYKGALKEDSDENARRAKYLFVGGKGGVFEVLVFETPEGTETLYSWRRTDDETG</sequence>
<dbReference type="Proteomes" id="UP000266273">
    <property type="component" value="Unassembled WGS sequence"/>
</dbReference>
<proteinExistence type="predicted"/>
<organism evidence="2 3">
    <name type="scientific">Dichotomicrobium thermohalophilum</name>
    <dbReference type="NCBI Taxonomy" id="933063"/>
    <lineage>
        <taxon>Bacteria</taxon>
        <taxon>Pseudomonadati</taxon>
        <taxon>Pseudomonadota</taxon>
        <taxon>Alphaproteobacteria</taxon>
        <taxon>Hyphomicrobiales</taxon>
        <taxon>Hyphomicrobiaceae</taxon>
        <taxon>Dichotomicrobium</taxon>
    </lineage>
</organism>
<evidence type="ECO:0000313" key="2">
    <source>
        <dbReference type="EMBL" id="RIA55953.1"/>
    </source>
</evidence>
<comment type="caution">
    <text evidence="2">The sequence shown here is derived from an EMBL/GenBank/DDBJ whole genome shotgun (WGS) entry which is preliminary data.</text>
</comment>
<dbReference type="EMBL" id="QXDF01000001">
    <property type="protein sequence ID" value="RIA55953.1"/>
    <property type="molecule type" value="Genomic_DNA"/>
</dbReference>
<name>A0A397Q4T4_9HYPH</name>
<feature type="signal peptide" evidence="1">
    <location>
        <begin position="1"/>
        <end position="25"/>
    </location>
</feature>
<feature type="chain" id="PRO_5017369811" evidence="1">
    <location>
        <begin position="26"/>
        <end position="137"/>
    </location>
</feature>
<evidence type="ECO:0000256" key="1">
    <source>
        <dbReference type="SAM" id="SignalP"/>
    </source>
</evidence>
<reference evidence="2 3" key="1">
    <citation type="submission" date="2018-08" db="EMBL/GenBank/DDBJ databases">
        <title>Genomic Encyclopedia of Archaeal and Bacterial Type Strains, Phase II (KMG-II): from individual species to whole genera.</title>
        <authorList>
            <person name="Goeker M."/>
        </authorList>
    </citation>
    <scope>NUCLEOTIDE SEQUENCE [LARGE SCALE GENOMIC DNA]</scope>
    <source>
        <strain evidence="2 3">DSM 5002</strain>
    </source>
</reference>
<protein>
    <submittedName>
        <fullName evidence="2">Uncharacterized protein</fullName>
    </submittedName>
</protein>
<keyword evidence="1" id="KW-0732">Signal</keyword>
<accession>A0A397Q4T4</accession>
<evidence type="ECO:0000313" key="3">
    <source>
        <dbReference type="Proteomes" id="UP000266273"/>
    </source>
</evidence>
<dbReference type="AlphaFoldDB" id="A0A397Q4T4"/>
<dbReference type="RefSeq" id="WP_147361499.1">
    <property type="nucleotide sequence ID" value="NZ_QXDF01000001.1"/>
</dbReference>
<keyword evidence="3" id="KW-1185">Reference proteome</keyword>
<gene>
    <name evidence="2" type="ORF">BXY53_1040</name>
</gene>